<evidence type="ECO:0000259" key="2">
    <source>
        <dbReference type="Pfam" id="PF13476"/>
    </source>
</evidence>
<keyword evidence="1" id="KW-0175">Coiled coil</keyword>
<evidence type="ECO:0000256" key="1">
    <source>
        <dbReference type="SAM" id="Coils"/>
    </source>
</evidence>
<dbReference type="OrthoDB" id="9795626at2"/>
<dbReference type="PANTHER" id="PTHR32114">
    <property type="entry name" value="ABC TRANSPORTER ABCH.3"/>
    <property type="match status" value="1"/>
</dbReference>
<feature type="coiled-coil region" evidence="1">
    <location>
        <begin position="259"/>
        <end position="288"/>
    </location>
</feature>
<dbReference type="KEGG" id="pseb:EOK75_16510"/>
<proteinExistence type="predicted"/>
<dbReference type="AlphaFoldDB" id="A0A4P8EKQ6"/>
<dbReference type="Pfam" id="PF13476">
    <property type="entry name" value="AAA_23"/>
    <property type="match status" value="1"/>
</dbReference>
<gene>
    <name evidence="3" type="ORF">EOK75_16510</name>
</gene>
<geneLocation type="plasmid" evidence="3 4">
    <name>unnamed1</name>
</geneLocation>
<dbReference type="InterPro" id="IPR027417">
    <property type="entry name" value="P-loop_NTPase"/>
</dbReference>
<dbReference type="Gene3D" id="3.40.50.300">
    <property type="entry name" value="P-loop containing nucleotide triphosphate hydrolases"/>
    <property type="match status" value="2"/>
</dbReference>
<dbReference type="EMBL" id="CP039965">
    <property type="protein sequence ID" value="QCO57335.1"/>
    <property type="molecule type" value="Genomic_DNA"/>
</dbReference>
<name>A0A4P8EKQ6_9RHOB</name>
<dbReference type="Pfam" id="PF13558">
    <property type="entry name" value="SbcC_Walker_B"/>
    <property type="match status" value="1"/>
</dbReference>
<accession>A0A4P8EKQ6</accession>
<dbReference type="Proteomes" id="UP000298631">
    <property type="component" value="Plasmid unnamed1"/>
</dbReference>
<evidence type="ECO:0000313" key="4">
    <source>
        <dbReference type="Proteomes" id="UP000298631"/>
    </source>
</evidence>
<dbReference type="GO" id="GO:0016887">
    <property type="term" value="F:ATP hydrolysis activity"/>
    <property type="evidence" value="ECO:0007669"/>
    <property type="project" value="InterPro"/>
</dbReference>
<feature type="domain" description="Rad50/SbcC-type AAA" evidence="2">
    <location>
        <begin position="6"/>
        <end position="196"/>
    </location>
</feature>
<evidence type="ECO:0000313" key="3">
    <source>
        <dbReference type="EMBL" id="QCO57335.1"/>
    </source>
</evidence>
<dbReference type="PANTHER" id="PTHR32114:SF2">
    <property type="entry name" value="ABC TRANSPORTER ABCH.3"/>
    <property type="match status" value="1"/>
</dbReference>
<dbReference type="InterPro" id="IPR038729">
    <property type="entry name" value="Rad50/SbcC_AAA"/>
</dbReference>
<reference evidence="3 4" key="1">
    <citation type="submission" date="2019-05" db="EMBL/GenBank/DDBJ databases">
        <title>Pseudorhodobacter turbinis sp. nov., isolated from the gut of the Korean turban shell.</title>
        <authorList>
            <person name="Jeong Y.-S."/>
            <person name="Kang W.-R."/>
            <person name="Bae J.-W."/>
        </authorList>
    </citation>
    <scope>NUCLEOTIDE SEQUENCE [LARGE SCALE GENOMIC DNA]</scope>
    <source>
        <strain evidence="3 4">S12M18</strain>
        <plasmid evidence="3 4">unnamed1</plasmid>
    </source>
</reference>
<dbReference type="SUPFAM" id="SSF52540">
    <property type="entry name" value="P-loop containing nucleoside triphosphate hydrolases"/>
    <property type="match status" value="1"/>
</dbReference>
<dbReference type="GO" id="GO:0006302">
    <property type="term" value="P:double-strand break repair"/>
    <property type="evidence" value="ECO:0007669"/>
    <property type="project" value="InterPro"/>
</dbReference>
<keyword evidence="3" id="KW-0614">Plasmid</keyword>
<protein>
    <recommendedName>
        <fullName evidence="2">Rad50/SbcC-type AAA domain-containing protein</fullName>
    </recommendedName>
</protein>
<organism evidence="3 4">
    <name type="scientific">Pseudorhodobacter turbinis</name>
    <dbReference type="NCBI Taxonomy" id="2500533"/>
    <lineage>
        <taxon>Bacteria</taxon>
        <taxon>Pseudomonadati</taxon>
        <taxon>Pseudomonadota</taxon>
        <taxon>Alphaproteobacteria</taxon>
        <taxon>Rhodobacterales</taxon>
        <taxon>Paracoccaceae</taxon>
        <taxon>Pseudorhodobacter</taxon>
    </lineage>
</organism>
<sequence>MRILSISGQNIASLAAPFEIDFTAEPLRSAGLFAITGETGAGKSSILDAMCLALYAEAPRLALGGSKDDVPDVGADTIKAQDARSILRRGAAQGWAAVSFVGLDGVSYKAIWTARRARDRAEGKLQGVQRSLSRVADGHVLANQISAVTEHVQALTGLSYDEFRRTVLLAQGDFDAFLRAETNDRAALLEKVTGTKLYRDISTRIFQRTEAVRGVYDSLTLRRGEHRLLTDEALTALAAERATLAAQTNDARATRKTLVADLDRHARHANAQAKLAEAEAAEAQALAAQTDAAPSRDLLRQIETAEPLRLPWENAKAAEARQTSAEAALAEAVTALSTAEAKAAEEHAAADAAQQAQADREQEFKTFAPVWTLAARLDTQILSARSEATTATTAAQTASAEAASAARHAEHLLSEHAKAGQAQQEANAQLTTLDAIAPLADRWDQLTQDLTNREAARKAHASATDQAKTLTEQSVALAAEITQCDAASRKDRDLRDTLTAQIAGHASQIAVIEATAPQDRAETYAMLITALNALEAAQQSHLTAQADITRAQTLKSQATSDAEAAALALSAADLAETRAEAALQALAAPMERADLALTDAASQMRLRLEAGTPCPVCGATDHPTASDTALASLATHLRADQAAARAAAKAARDSAGEAATKATLARAKIEQAEADLATGTEQLQRAQAAWDQAFDRATATDICPPLPATPEATTPALAIIIVQSEASREAARDSMRALSALRQTHAKAMQQRDALTLALEGHTQAKATLQASISKIVQDQSLAAQATSHQHQRIEALDDTLLPFLKTLSEPASALDDTASLQQRLAEKLTAFTAAREALQAAGARLAELAPQLATAQSRAEQAKERADQVGHAATSRHTALADLIDQRAKLLDGEPTEAHRTRINAARLDAGKSAEAAARAHSIASTQAGAALGQKTAGLAALDKAKANVTASRNALSAGLLQCDLTAQDLARLLAHPRAEIDRLRLQLRQCDDAATSAKAAKAARQTDLEMASKDLPEATAEALTEAINCLDLAQTNRQERIGAITGQLDADAQTRANLQGLEAEITTAKADLDVWQAVNAAVGSRSGDKFARTAQSITLDVLVDRANHHLADLKPRYRLRRAADLALHIEDRDMGGETRATRSLSGGERFLVSLALALALSRMGGKGGLAATLFIDEGFGSLDAESLDLAIDALETLQSQGRSVGVISHVEAMKDRIPVQIRVNRQGNGKSSVQVVAPK</sequence>
<keyword evidence="4" id="KW-1185">Reference proteome</keyword>
<dbReference type="RefSeq" id="WP_137195133.1">
    <property type="nucleotide sequence ID" value="NZ_CP039965.1"/>
</dbReference>